<dbReference type="EMBL" id="JAGFNK010000003">
    <property type="protein sequence ID" value="KAI9513119.1"/>
    <property type="molecule type" value="Genomic_DNA"/>
</dbReference>
<proteinExistence type="predicted"/>
<protein>
    <submittedName>
        <fullName evidence="1">Protein-tyrosine phosphatase-like protein</fullName>
    </submittedName>
</protein>
<gene>
    <name evidence="1" type="ORF">F5148DRAFT_1279159</name>
</gene>
<dbReference type="Proteomes" id="UP001207468">
    <property type="component" value="Unassembled WGS sequence"/>
</dbReference>
<evidence type="ECO:0000313" key="2">
    <source>
        <dbReference type="Proteomes" id="UP001207468"/>
    </source>
</evidence>
<accession>A0ACC0UPW6</accession>
<keyword evidence="2" id="KW-1185">Reference proteome</keyword>
<name>A0ACC0UPW6_9AGAM</name>
<evidence type="ECO:0000313" key="1">
    <source>
        <dbReference type="EMBL" id="KAI9513119.1"/>
    </source>
</evidence>
<comment type="caution">
    <text evidence="1">The sequence shown here is derived from an EMBL/GenBank/DDBJ whole genome shotgun (WGS) entry which is preliminary data.</text>
</comment>
<reference evidence="1" key="1">
    <citation type="submission" date="2021-03" db="EMBL/GenBank/DDBJ databases">
        <title>Evolutionary priming and transition to the ectomycorrhizal habit in an iconic lineage of mushroom-forming fungi: is preadaptation a requirement?</title>
        <authorList>
            <consortium name="DOE Joint Genome Institute"/>
            <person name="Looney B.P."/>
            <person name="Miyauchi S."/>
            <person name="Morin E."/>
            <person name="Drula E."/>
            <person name="Courty P.E."/>
            <person name="Chicoki N."/>
            <person name="Fauchery L."/>
            <person name="Kohler A."/>
            <person name="Kuo A."/>
            <person name="LaButti K."/>
            <person name="Pangilinan J."/>
            <person name="Lipzen A."/>
            <person name="Riley R."/>
            <person name="Andreopoulos W."/>
            <person name="He G."/>
            <person name="Johnson J."/>
            <person name="Barry K.W."/>
            <person name="Grigoriev I.V."/>
            <person name="Nagy L."/>
            <person name="Hibbett D."/>
            <person name="Henrissat B."/>
            <person name="Matheny P.B."/>
            <person name="Labbe J."/>
            <person name="Martin A.F."/>
        </authorList>
    </citation>
    <scope>NUCLEOTIDE SEQUENCE</scope>
    <source>
        <strain evidence="1">BPL698</strain>
    </source>
</reference>
<organism evidence="1 2">
    <name type="scientific">Russula earlei</name>
    <dbReference type="NCBI Taxonomy" id="71964"/>
    <lineage>
        <taxon>Eukaryota</taxon>
        <taxon>Fungi</taxon>
        <taxon>Dikarya</taxon>
        <taxon>Basidiomycota</taxon>
        <taxon>Agaricomycotina</taxon>
        <taxon>Agaricomycetes</taxon>
        <taxon>Russulales</taxon>
        <taxon>Russulaceae</taxon>
        <taxon>Russula</taxon>
    </lineage>
</organism>
<sequence>MSHSSVPLSLQNAYNHDHISNVWKILTDRERSRIRAKSLSDSRSYHQEPDISPVPHLRAGAPQLLSGERPRANATDYYSVAVGRSQENYFCNRYSDILPYNRTRVDVGGRYFNANWVRELAGGRWTIATQAPLPRTAHEFLSLIAGIHSPLSPPDGALLEVYAGAYSRAAGALVSITNKDLCGLEANADADPPIMVNCSAGVGRTGSFIALSSLLRSNGLLLPPTSQSEERDPPHPPALPQSPLGQLPEGISWDEVAQEIDSLREQRPGMVERPEQVQLVYEVLIAGFMTQTLYLT</sequence>